<evidence type="ECO:0008006" key="4">
    <source>
        <dbReference type="Google" id="ProtNLM"/>
    </source>
</evidence>
<protein>
    <recommendedName>
        <fullName evidence="4">Outer membrane protein beta-barrel domain-containing protein</fullName>
    </recommendedName>
</protein>
<feature type="chain" id="PRO_5012794342" description="Outer membrane protein beta-barrel domain-containing protein" evidence="1">
    <location>
        <begin position="21"/>
        <end position="267"/>
    </location>
</feature>
<accession>A0A1N6D6F4</accession>
<evidence type="ECO:0000313" key="2">
    <source>
        <dbReference type="EMBL" id="SIN66339.1"/>
    </source>
</evidence>
<reference evidence="3" key="1">
    <citation type="submission" date="2016-11" db="EMBL/GenBank/DDBJ databases">
        <authorList>
            <person name="Varghese N."/>
            <person name="Submissions S."/>
        </authorList>
    </citation>
    <scope>NUCLEOTIDE SEQUENCE [LARGE SCALE GENOMIC DNA]</scope>
    <source>
        <strain evidence="3">DSM 15292</strain>
    </source>
</reference>
<dbReference type="RefSeq" id="WP_074223099.1">
    <property type="nucleotide sequence ID" value="NZ_FSRC01000001.1"/>
</dbReference>
<dbReference type="EMBL" id="FSRC01000001">
    <property type="protein sequence ID" value="SIN66339.1"/>
    <property type="molecule type" value="Genomic_DNA"/>
</dbReference>
<organism evidence="2 3">
    <name type="scientific">Algoriphagus halophilus</name>
    <dbReference type="NCBI Taxonomy" id="226505"/>
    <lineage>
        <taxon>Bacteria</taxon>
        <taxon>Pseudomonadati</taxon>
        <taxon>Bacteroidota</taxon>
        <taxon>Cytophagia</taxon>
        <taxon>Cytophagales</taxon>
        <taxon>Cyclobacteriaceae</taxon>
        <taxon>Algoriphagus</taxon>
    </lineage>
</organism>
<keyword evidence="3" id="KW-1185">Reference proteome</keyword>
<dbReference type="AlphaFoldDB" id="A0A1N6D6F4"/>
<dbReference type="STRING" id="226505.SAMN05444394_0324"/>
<dbReference type="OrthoDB" id="891525at2"/>
<feature type="signal peptide" evidence="1">
    <location>
        <begin position="1"/>
        <end position="20"/>
    </location>
</feature>
<sequence>MKNQLLLLLLFVFSISTSIAQNKPDTVIYTKDKVINVFGNSWRYYKNDDNKWILEVEEDDEVKIKERYKSRNRNFRADFNSELGINLVNPTGEMPDVKPWGSWYYAINFEGTYKPSRNFHLLSSIGVSWYNFKLEDRSLIAVKNPDGIAWEEFEGGIGTKSKISASYANFTLVPTLLTNNHKLRLGLGGYAGFRIGGRGKFVYDDENGDKQKQFEKSNMYIENFRYGARGEVGVGDITLFFNYDLNNLFQENLGPEVNAMSFGITIR</sequence>
<keyword evidence="1" id="KW-0732">Signal</keyword>
<evidence type="ECO:0000256" key="1">
    <source>
        <dbReference type="SAM" id="SignalP"/>
    </source>
</evidence>
<name>A0A1N6D6F4_9BACT</name>
<proteinExistence type="predicted"/>
<gene>
    <name evidence="2" type="ORF">SAMN05444394_0324</name>
</gene>
<evidence type="ECO:0000313" key="3">
    <source>
        <dbReference type="Proteomes" id="UP000185221"/>
    </source>
</evidence>
<dbReference type="Proteomes" id="UP000185221">
    <property type="component" value="Unassembled WGS sequence"/>
</dbReference>